<keyword evidence="3" id="KW-0805">Transcription regulation</keyword>
<dbReference type="PROSITE" id="PS50110">
    <property type="entry name" value="RESPONSE_REGULATORY"/>
    <property type="match status" value="1"/>
</dbReference>
<evidence type="ECO:0000256" key="6">
    <source>
        <dbReference type="PROSITE-ProRule" id="PRU00169"/>
    </source>
</evidence>
<dbReference type="PANTHER" id="PTHR48111:SF22">
    <property type="entry name" value="REGULATOR OF RPOS"/>
    <property type="match status" value="1"/>
</dbReference>
<evidence type="ECO:0000256" key="7">
    <source>
        <dbReference type="PROSITE-ProRule" id="PRU01091"/>
    </source>
</evidence>
<feature type="domain" description="OmpR/PhoB-type" evidence="9">
    <location>
        <begin position="123"/>
        <end position="221"/>
    </location>
</feature>
<evidence type="ECO:0000256" key="1">
    <source>
        <dbReference type="ARBA" id="ARBA00022553"/>
    </source>
</evidence>
<protein>
    <submittedName>
        <fullName evidence="10">Response regulator transcription factor</fullName>
    </submittedName>
</protein>
<evidence type="ECO:0000256" key="5">
    <source>
        <dbReference type="ARBA" id="ARBA00023163"/>
    </source>
</evidence>
<dbReference type="GO" id="GO:0000156">
    <property type="term" value="F:phosphorelay response regulator activity"/>
    <property type="evidence" value="ECO:0007669"/>
    <property type="project" value="TreeGrafter"/>
</dbReference>
<dbReference type="CDD" id="cd00383">
    <property type="entry name" value="trans_reg_C"/>
    <property type="match status" value="1"/>
</dbReference>
<dbReference type="InterPro" id="IPR011006">
    <property type="entry name" value="CheY-like_superfamily"/>
</dbReference>
<sequence>MRVLFVEEDLGYINALMGELSRDYLVDIAHTGEDGAYLSEINDYDVILVDDKLPDCSGTDVCCLTRNSQCVSPIILLSANYSETKIIECLENGVDLCFPRNVSPDRIKQGVSALIKKNNILKNEPVKICGYYFDLCNKIVRYNNEELKLRRKEYDILEYLVLKRGRVVSKEEILEHMWTNGIYLLSNTVEVHITNIRNVIEKPFKRKLIETVRGFGYRIKVEKQAKNSYHTDND</sequence>
<keyword evidence="5" id="KW-0804">Transcription</keyword>
<dbReference type="GO" id="GO:0000976">
    <property type="term" value="F:transcription cis-regulatory region binding"/>
    <property type="evidence" value="ECO:0007669"/>
    <property type="project" value="TreeGrafter"/>
</dbReference>
<dbReference type="CDD" id="cd00156">
    <property type="entry name" value="REC"/>
    <property type="match status" value="1"/>
</dbReference>
<evidence type="ECO:0000313" key="10">
    <source>
        <dbReference type="EMBL" id="NMB70315.1"/>
    </source>
</evidence>
<dbReference type="SUPFAM" id="SSF46894">
    <property type="entry name" value="C-terminal effector domain of the bipartite response regulators"/>
    <property type="match status" value="1"/>
</dbReference>
<dbReference type="Proteomes" id="UP000526033">
    <property type="component" value="Unassembled WGS sequence"/>
</dbReference>
<keyword evidence="4 7" id="KW-0238">DNA-binding</keyword>
<dbReference type="InterPro" id="IPR001867">
    <property type="entry name" value="OmpR/PhoB-type_DNA-bd"/>
</dbReference>
<dbReference type="InterPro" id="IPR039420">
    <property type="entry name" value="WalR-like"/>
</dbReference>
<dbReference type="GO" id="GO:0032993">
    <property type="term" value="C:protein-DNA complex"/>
    <property type="evidence" value="ECO:0007669"/>
    <property type="project" value="TreeGrafter"/>
</dbReference>
<accession>A0A7X9DLB6</accession>
<keyword evidence="2" id="KW-0902">Two-component regulatory system</keyword>
<organism evidence="10 11">
    <name type="scientific">candidate division WWE3 bacterium</name>
    <dbReference type="NCBI Taxonomy" id="2053526"/>
    <lineage>
        <taxon>Bacteria</taxon>
        <taxon>Katanobacteria</taxon>
    </lineage>
</organism>
<dbReference type="SMART" id="SM00448">
    <property type="entry name" value="REC"/>
    <property type="match status" value="1"/>
</dbReference>
<dbReference type="GO" id="GO:0005829">
    <property type="term" value="C:cytosol"/>
    <property type="evidence" value="ECO:0007669"/>
    <property type="project" value="TreeGrafter"/>
</dbReference>
<dbReference type="Gene3D" id="1.10.10.10">
    <property type="entry name" value="Winged helix-like DNA-binding domain superfamily/Winged helix DNA-binding domain"/>
    <property type="match status" value="1"/>
</dbReference>
<gene>
    <name evidence="10" type="ORF">GYA27_03890</name>
</gene>
<dbReference type="InterPro" id="IPR036388">
    <property type="entry name" value="WH-like_DNA-bd_sf"/>
</dbReference>
<evidence type="ECO:0000259" key="9">
    <source>
        <dbReference type="PROSITE" id="PS51755"/>
    </source>
</evidence>
<feature type="DNA-binding region" description="OmpR/PhoB-type" evidence="7">
    <location>
        <begin position="123"/>
        <end position="221"/>
    </location>
</feature>
<dbReference type="PANTHER" id="PTHR48111">
    <property type="entry name" value="REGULATOR OF RPOS"/>
    <property type="match status" value="1"/>
</dbReference>
<feature type="domain" description="Response regulatory" evidence="8">
    <location>
        <begin position="2"/>
        <end position="115"/>
    </location>
</feature>
<keyword evidence="1 6" id="KW-0597">Phosphoprotein</keyword>
<dbReference type="SUPFAM" id="SSF52172">
    <property type="entry name" value="CheY-like"/>
    <property type="match status" value="1"/>
</dbReference>
<feature type="modified residue" description="4-aspartylphosphate" evidence="6">
    <location>
        <position position="50"/>
    </location>
</feature>
<evidence type="ECO:0000256" key="4">
    <source>
        <dbReference type="ARBA" id="ARBA00023125"/>
    </source>
</evidence>
<dbReference type="EMBL" id="JAAZNL010000048">
    <property type="protein sequence ID" value="NMB70315.1"/>
    <property type="molecule type" value="Genomic_DNA"/>
</dbReference>
<proteinExistence type="predicted"/>
<name>A0A7X9DLB6_UNCKA</name>
<evidence type="ECO:0000256" key="2">
    <source>
        <dbReference type="ARBA" id="ARBA00023012"/>
    </source>
</evidence>
<dbReference type="AlphaFoldDB" id="A0A7X9DLB6"/>
<dbReference type="GO" id="GO:0006355">
    <property type="term" value="P:regulation of DNA-templated transcription"/>
    <property type="evidence" value="ECO:0007669"/>
    <property type="project" value="InterPro"/>
</dbReference>
<reference evidence="10 11" key="1">
    <citation type="journal article" date="2020" name="Biotechnol. Biofuels">
        <title>New insights from the biogas microbiome by comprehensive genome-resolved metagenomics of nearly 1600 species originating from multiple anaerobic digesters.</title>
        <authorList>
            <person name="Campanaro S."/>
            <person name="Treu L."/>
            <person name="Rodriguez-R L.M."/>
            <person name="Kovalovszki A."/>
            <person name="Ziels R.M."/>
            <person name="Maus I."/>
            <person name="Zhu X."/>
            <person name="Kougias P.G."/>
            <person name="Basile A."/>
            <person name="Luo G."/>
            <person name="Schluter A."/>
            <person name="Konstantinidis K.T."/>
            <person name="Angelidaki I."/>
        </authorList>
    </citation>
    <scope>NUCLEOTIDE SEQUENCE [LARGE SCALE GENOMIC DNA]</scope>
    <source>
        <strain evidence="10">AS27yjCOA_165</strain>
    </source>
</reference>
<dbReference type="InterPro" id="IPR001789">
    <property type="entry name" value="Sig_transdc_resp-reg_receiver"/>
</dbReference>
<dbReference type="Pfam" id="PF00486">
    <property type="entry name" value="Trans_reg_C"/>
    <property type="match status" value="1"/>
</dbReference>
<dbReference type="Pfam" id="PF00072">
    <property type="entry name" value="Response_reg"/>
    <property type="match status" value="1"/>
</dbReference>
<dbReference type="SMART" id="SM00862">
    <property type="entry name" value="Trans_reg_C"/>
    <property type="match status" value="1"/>
</dbReference>
<evidence type="ECO:0000256" key="3">
    <source>
        <dbReference type="ARBA" id="ARBA00023015"/>
    </source>
</evidence>
<evidence type="ECO:0000259" key="8">
    <source>
        <dbReference type="PROSITE" id="PS50110"/>
    </source>
</evidence>
<comment type="caution">
    <text evidence="10">The sequence shown here is derived from an EMBL/GenBank/DDBJ whole genome shotgun (WGS) entry which is preliminary data.</text>
</comment>
<dbReference type="PROSITE" id="PS51755">
    <property type="entry name" value="OMPR_PHOB"/>
    <property type="match status" value="1"/>
</dbReference>
<dbReference type="Gene3D" id="3.40.50.2300">
    <property type="match status" value="1"/>
</dbReference>
<evidence type="ECO:0000313" key="11">
    <source>
        <dbReference type="Proteomes" id="UP000526033"/>
    </source>
</evidence>
<dbReference type="InterPro" id="IPR016032">
    <property type="entry name" value="Sig_transdc_resp-reg_C-effctor"/>
</dbReference>